<dbReference type="RefSeq" id="WP_103465818.1">
    <property type="nucleotide sequence ID" value="NZ_PPXC01000007.1"/>
</dbReference>
<feature type="coiled-coil region" evidence="1">
    <location>
        <begin position="4"/>
        <end position="35"/>
    </location>
</feature>
<keyword evidence="4" id="KW-1185">Reference proteome</keyword>
<evidence type="ECO:0000256" key="2">
    <source>
        <dbReference type="SAM" id="MobiDB-lite"/>
    </source>
</evidence>
<organism evidence="3 4">
    <name type="scientific">Arthrobacter glacialis</name>
    <dbReference type="NCBI Taxonomy" id="1664"/>
    <lineage>
        <taxon>Bacteria</taxon>
        <taxon>Bacillati</taxon>
        <taxon>Actinomycetota</taxon>
        <taxon>Actinomycetes</taxon>
        <taxon>Micrococcales</taxon>
        <taxon>Micrococcaceae</taxon>
        <taxon>Arthrobacter</taxon>
    </lineage>
</organism>
<keyword evidence="1" id="KW-0175">Coiled coil</keyword>
<sequence>MSIEDEIAAVKAAAQKKLQRLRERERKEQQALDQRVIELLRSQHSVLAGQLDTAAREALKTEAAMRSGRAKAARSPAAVLSVDTGGGDGQVHNGGPGGELVP</sequence>
<accession>A0A2S3ZWJ6</accession>
<evidence type="ECO:0000313" key="3">
    <source>
        <dbReference type="EMBL" id="POH73469.1"/>
    </source>
</evidence>
<gene>
    <name evidence="3" type="ORF">CVS27_11215</name>
</gene>
<dbReference type="Proteomes" id="UP000237061">
    <property type="component" value="Unassembled WGS sequence"/>
</dbReference>
<dbReference type="AlphaFoldDB" id="A0A2S3ZWJ6"/>
<protein>
    <submittedName>
        <fullName evidence="3">Uncharacterized protein</fullName>
    </submittedName>
</protein>
<proteinExistence type="predicted"/>
<feature type="region of interest" description="Disordered" evidence="2">
    <location>
        <begin position="66"/>
        <end position="102"/>
    </location>
</feature>
<reference evidence="3 4" key="1">
    <citation type="submission" date="2018-01" db="EMBL/GenBank/DDBJ databases">
        <title>Arthrobacter sp. nov., from glaciers in China.</title>
        <authorList>
            <person name="Liu Q."/>
            <person name="Xin Y.-H."/>
        </authorList>
    </citation>
    <scope>NUCLEOTIDE SEQUENCE [LARGE SCALE GENOMIC DNA]</scope>
    <source>
        <strain evidence="3 4">HLT2-12-2</strain>
    </source>
</reference>
<comment type="caution">
    <text evidence="3">The sequence shown here is derived from an EMBL/GenBank/DDBJ whole genome shotgun (WGS) entry which is preliminary data.</text>
</comment>
<evidence type="ECO:0000313" key="4">
    <source>
        <dbReference type="Proteomes" id="UP000237061"/>
    </source>
</evidence>
<evidence type="ECO:0000256" key="1">
    <source>
        <dbReference type="SAM" id="Coils"/>
    </source>
</evidence>
<name>A0A2S3ZWJ6_ARTGL</name>
<feature type="compositionally biased region" description="Gly residues" evidence="2">
    <location>
        <begin position="84"/>
        <end position="102"/>
    </location>
</feature>
<dbReference type="EMBL" id="PPXC01000007">
    <property type="protein sequence ID" value="POH73469.1"/>
    <property type="molecule type" value="Genomic_DNA"/>
</dbReference>